<protein>
    <submittedName>
        <fullName evidence="2">Uncharacterized protein</fullName>
    </submittedName>
</protein>
<feature type="chain" id="PRO_5035795345" evidence="1">
    <location>
        <begin position="25"/>
        <end position="95"/>
    </location>
</feature>
<keyword evidence="3" id="KW-1185">Reference proteome</keyword>
<organism evidence="2 3">
    <name type="scientific">Candidula unifasciata</name>
    <dbReference type="NCBI Taxonomy" id="100452"/>
    <lineage>
        <taxon>Eukaryota</taxon>
        <taxon>Metazoa</taxon>
        <taxon>Spiralia</taxon>
        <taxon>Lophotrochozoa</taxon>
        <taxon>Mollusca</taxon>
        <taxon>Gastropoda</taxon>
        <taxon>Heterobranchia</taxon>
        <taxon>Euthyneura</taxon>
        <taxon>Panpulmonata</taxon>
        <taxon>Eupulmonata</taxon>
        <taxon>Stylommatophora</taxon>
        <taxon>Helicina</taxon>
        <taxon>Helicoidea</taxon>
        <taxon>Geomitridae</taxon>
        <taxon>Candidula</taxon>
    </lineage>
</organism>
<proteinExistence type="predicted"/>
<gene>
    <name evidence="2" type="ORF">CUNI_LOCUS6753</name>
</gene>
<evidence type="ECO:0000313" key="3">
    <source>
        <dbReference type="Proteomes" id="UP000678393"/>
    </source>
</evidence>
<sequence length="95" mass="10652">MKVMDVFLLATLAVLVLILACTHGESARDSDLYASESDSDRVARWILDHLTDIRRDRRTRIDAGFLSRHSALQNFLNSYDAGLEAADPHGPGRRK</sequence>
<reference evidence="2" key="1">
    <citation type="submission" date="2021-04" db="EMBL/GenBank/DDBJ databases">
        <authorList>
            <consortium name="Molecular Ecology Group"/>
        </authorList>
    </citation>
    <scope>NUCLEOTIDE SEQUENCE</scope>
</reference>
<name>A0A8S3YZS6_9EUPU</name>
<evidence type="ECO:0000256" key="1">
    <source>
        <dbReference type="SAM" id="SignalP"/>
    </source>
</evidence>
<dbReference type="PROSITE" id="PS51257">
    <property type="entry name" value="PROKAR_LIPOPROTEIN"/>
    <property type="match status" value="1"/>
</dbReference>
<feature type="signal peptide" evidence="1">
    <location>
        <begin position="1"/>
        <end position="24"/>
    </location>
</feature>
<comment type="caution">
    <text evidence="2">The sequence shown here is derived from an EMBL/GenBank/DDBJ whole genome shotgun (WGS) entry which is preliminary data.</text>
</comment>
<dbReference type="AlphaFoldDB" id="A0A8S3YZS6"/>
<evidence type="ECO:0000313" key="2">
    <source>
        <dbReference type="EMBL" id="CAG5121195.1"/>
    </source>
</evidence>
<keyword evidence="1" id="KW-0732">Signal</keyword>
<dbReference type="EMBL" id="CAJHNH020001035">
    <property type="protein sequence ID" value="CAG5121195.1"/>
    <property type="molecule type" value="Genomic_DNA"/>
</dbReference>
<feature type="non-terminal residue" evidence="2">
    <location>
        <position position="1"/>
    </location>
</feature>
<dbReference type="Proteomes" id="UP000678393">
    <property type="component" value="Unassembled WGS sequence"/>
</dbReference>
<accession>A0A8S3YZS6</accession>